<keyword evidence="2" id="KW-1185">Reference proteome</keyword>
<sequence length="195" mass="20902">MSGGRNPLSYTNDRETASSFYSDSNDSSGWSALYANQATYGNQRRTYFTGVPPRALSIRREDVLETPGVGSEGQKLYFGSVHVDIGPDIREVRPCALECLSMSSGLFSHNCIRAPRHAPFTLLPFNPATMELVGGAYGRMPFNRRAVIGGFDSHGNTLYHGISFSATGISGAPNPIVGIPGEVRARGPGVKAGFL</sequence>
<gene>
    <name evidence="1" type="ORF">SCHPADRAFT_994727</name>
</gene>
<protein>
    <submittedName>
        <fullName evidence="1">Uncharacterized protein</fullName>
    </submittedName>
</protein>
<organism evidence="1 2">
    <name type="scientific">Schizopora paradoxa</name>
    <dbReference type="NCBI Taxonomy" id="27342"/>
    <lineage>
        <taxon>Eukaryota</taxon>
        <taxon>Fungi</taxon>
        <taxon>Dikarya</taxon>
        <taxon>Basidiomycota</taxon>
        <taxon>Agaricomycotina</taxon>
        <taxon>Agaricomycetes</taxon>
        <taxon>Hymenochaetales</taxon>
        <taxon>Schizoporaceae</taxon>
        <taxon>Schizopora</taxon>
    </lineage>
</organism>
<name>A0A0H2RXV4_9AGAM</name>
<dbReference type="Proteomes" id="UP000053477">
    <property type="component" value="Unassembled WGS sequence"/>
</dbReference>
<accession>A0A0H2RXV4</accession>
<reference evidence="1 2" key="1">
    <citation type="submission" date="2015-04" db="EMBL/GenBank/DDBJ databases">
        <title>Complete genome sequence of Schizopora paradoxa KUC8140, a cosmopolitan wood degrader in East Asia.</title>
        <authorList>
            <consortium name="DOE Joint Genome Institute"/>
            <person name="Min B."/>
            <person name="Park H."/>
            <person name="Jang Y."/>
            <person name="Kim J.-J."/>
            <person name="Kim K.H."/>
            <person name="Pangilinan J."/>
            <person name="Lipzen A."/>
            <person name="Riley R."/>
            <person name="Grigoriev I.V."/>
            <person name="Spatafora J.W."/>
            <person name="Choi I.-G."/>
        </authorList>
    </citation>
    <scope>NUCLEOTIDE SEQUENCE [LARGE SCALE GENOMIC DNA]</scope>
    <source>
        <strain evidence="1 2">KUC8140</strain>
    </source>
</reference>
<evidence type="ECO:0000313" key="2">
    <source>
        <dbReference type="Proteomes" id="UP000053477"/>
    </source>
</evidence>
<dbReference type="AlphaFoldDB" id="A0A0H2RXV4"/>
<dbReference type="OrthoDB" id="2142040at2759"/>
<dbReference type="InParanoid" id="A0A0H2RXV4"/>
<evidence type="ECO:0000313" key="1">
    <source>
        <dbReference type="EMBL" id="KLO16905.1"/>
    </source>
</evidence>
<dbReference type="EMBL" id="KQ085910">
    <property type="protein sequence ID" value="KLO16905.1"/>
    <property type="molecule type" value="Genomic_DNA"/>
</dbReference>
<proteinExistence type="predicted"/>